<evidence type="ECO:0008006" key="3">
    <source>
        <dbReference type="Google" id="ProtNLM"/>
    </source>
</evidence>
<name>A0ABX7ALT9_9BACI</name>
<protein>
    <recommendedName>
        <fullName evidence="3">Calcineurin-like phosphoesterase domain-containing protein</fullName>
    </recommendedName>
</protein>
<evidence type="ECO:0000313" key="1">
    <source>
        <dbReference type="EMBL" id="QQP10873.1"/>
    </source>
</evidence>
<evidence type="ECO:0000313" key="2">
    <source>
        <dbReference type="Proteomes" id="UP000596049"/>
    </source>
</evidence>
<dbReference type="Proteomes" id="UP000596049">
    <property type="component" value="Chromosome"/>
</dbReference>
<organism evidence="1 2">
    <name type="scientific">Lysinibacillus agricola</name>
    <dbReference type="NCBI Taxonomy" id="2590012"/>
    <lineage>
        <taxon>Bacteria</taxon>
        <taxon>Bacillati</taxon>
        <taxon>Bacillota</taxon>
        <taxon>Bacilli</taxon>
        <taxon>Bacillales</taxon>
        <taxon>Bacillaceae</taxon>
        <taxon>Lysinibacillus</taxon>
    </lineage>
</organism>
<proteinExistence type="predicted"/>
<gene>
    <name evidence="1" type="ORF">FJQ98_16640</name>
</gene>
<reference evidence="1 2" key="1">
    <citation type="submission" date="2020-01" db="EMBL/GenBank/DDBJ databases">
        <authorList>
            <person name="Liu G."/>
            <person name="Liu B."/>
        </authorList>
    </citation>
    <scope>NUCLEOTIDE SEQUENCE [LARGE SCALE GENOMIC DNA]</scope>
    <source>
        <strain evidence="1 2">FJAT-51161</strain>
    </source>
</reference>
<dbReference type="EMBL" id="CP067341">
    <property type="protein sequence ID" value="QQP10873.1"/>
    <property type="molecule type" value="Genomic_DNA"/>
</dbReference>
<sequence length="410" mass="47587">MTSYDLKRKEIESFKDYHIRLYTNLDNYDISSDEATILLNKEYGSNYSESKWRKDYGQYLNWKDYIESKLIGNNDLPSYKQTNEIKGDGTHSSDKLIRINENDKLDNKTILEAHGFDINEFDLVNAKNSIWNQSIDKTLYSSKITVKPKSVKFDIENVLSQLQDKVKKVVINKIDFKGENLLEIPLVDMHFGINDLEYYSETLNEILELIESKKWDTIYIPIGNDLLHHDDFKGHTSNGTAIEKVDIENAWTDAFTFYSYIYEASLKNSNNVVSDYVCGNHDKVMTYGLVRALEVKFPQVKFDASIENKKMFTWKDVAILSLHGDKGSNRISKTIYKEYGKIIADKKVVEIHSGHLHFSQSKDDFGVVFRTLPTKAKTDEWHREESFVGAGKYFSLFEYKSDLLKTIHNI</sequence>
<keyword evidence="2" id="KW-1185">Reference proteome</keyword>
<accession>A0ABX7ALT9</accession>
<dbReference type="RefSeq" id="WP_053595667.1">
    <property type="nucleotide sequence ID" value="NZ_CP067341.1"/>
</dbReference>